<feature type="transmembrane region" description="Helical" evidence="1">
    <location>
        <begin position="127"/>
        <end position="149"/>
    </location>
</feature>
<feature type="transmembrane region" description="Helical" evidence="1">
    <location>
        <begin position="34"/>
        <end position="52"/>
    </location>
</feature>
<evidence type="ECO:0000313" key="3">
    <source>
        <dbReference type="Proteomes" id="UP000231912"/>
    </source>
</evidence>
<evidence type="ECO:0000313" key="2">
    <source>
        <dbReference type="EMBL" id="PJZ65195.1"/>
    </source>
</evidence>
<gene>
    <name evidence="2" type="ORF">CH371_14865</name>
</gene>
<keyword evidence="1" id="KW-0472">Membrane</keyword>
<comment type="caution">
    <text evidence="2">The sequence shown here is derived from an EMBL/GenBank/DDBJ whole genome shotgun (WGS) entry which is preliminary data.</text>
</comment>
<sequence length="154" mass="17756">MWDPLQNQRKSYPQSETEPSFGSVVPSSFFRLQALFLFGTVLTFCVILSRIVPLDTESEHWFTICWWKHLTGWDCPGCGLGRAVVCFFRGDFSGSWNYHPFGIPIAILGLIGVYVRSGSNGQEWNRLLNSKAITVTIWAFALGIFYWYIRKHFF</sequence>
<keyword evidence="1" id="KW-1133">Transmembrane helix</keyword>
<accession>A0A2M9Z9T9</accession>
<organism evidence="2 3">
    <name type="scientific">Leptospira wolffii</name>
    <dbReference type="NCBI Taxonomy" id="409998"/>
    <lineage>
        <taxon>Bacteria</taxon>
        <taxon>Pseudomonadati</taxon>
        <taxon>Spirochaetota</taxon>
        <taxon>Spirochaetia</taxon>
        <taxon>Leptospirales</taxon>
        <taxon>Leptospiraceae</taxon>
        <taxon>Leptospira</taxon>
    </lineage>
</organism>
<dbReference type="EMBL" id="NPDT01000006">
    <property type="protein sequence ID" value="PJZ65195.1"/>
    <property type="molecule type" value="Genomic_DNA"/>
</dbReference>
<protein>
    <submittedName>
        <fullName evidence="2">Uncharacterized protein</fullName>
    </submittedName>
</protein>
<proteinExistence type="predicted"/>
<dbReference type="Proteomes" id="UP000231912">
    <property type="component" value="Unassembled WGS sequence"/>
</dbReference>
<dbReference type="Pfam" id="PF10825">
    <property type="entry name" value="DUF2752"/>
    <property type="match status" value="1"/>
</dbReference>
<reference evidence="2 3" key="1">
    <citation type="submission" date="2017-07" db="EMBL/GenBank/DDBJ databases">
        <title>Leptospira spp. isolated from tropical soils.</title>
        <authorList>
            <person name="Thibeaux R."/>
            <person name="Iraola G."/>
            <person name="Ferres I."/>
            <person name="Bierque E."/>
            <person name="Girault D."/>
            <person name="Soupe-Gilbert M.-E."/>
            <person name="Picardeau M."/>
            <person name="Goarant C."/>
        </authorList>
    </citation>
    <scope>NUCLEOTIDE SEQUENCE [LARGE SCALE GENOMIC DNA]</scope>
    <source>
        <strain evidence="2 3">FH2-C-A2</strain>
    </source>
</reference>
<evidence type="ECO:0000256" key="1">
    <source>
        <dbReference type="SAM" id="Phobius"/>
    </source>
</evidence>
<dbReference type="AlphaFoldDB" id="A0A2M9Z9T9"/>
<feature type="transmembrane region" description="Helical" evidence="1">
    <location>
        <begin position="98"/>
        <end position="115"/>
    </location>
</feature>
<keyword evidence="1" id="KW-0812">Transmembrane</keyword>
<dbReference type="InterPro" id="IPR021215">
    <property type="entry name" value="DUF2752"/>
</dbReference>
<name>A0A2M9Z9T9_9LEPT</name>